<evidence type="ECO:0000313" key="1">
    <source>
        <dbReference type="EMBL" id="KAG8446100.1"/>
    </source>
</evidence>
<name>A0A8T2JRS8_9PIPI</name>
<accession>A0A8T2JRS8</accession>
<protein>
    <submittedName>
        <fullName evidence="1">Uncharacterized protein</fullName>
    </submittedName>
</protein>
<gene>
    <name evidence="1" type="ORF">GDO86_013825</name>
</gene>
<reference evidence="1" key="1">
    <citation type="thesis" date="2020" institute="ProQuest LLC" country="789 East Eisenhower Parkway, Ann Arbor, MI, USA">
        <title>Comparative Genomics and Chromosome Evolution.</title>
        <authorList>
            <person name="Mudd A.B."/>
        </authorList>
    </citation>
    <scope>NUCLEOTIDE SEQUENCE</scope>
    <source>
        <strain evidence="1">Female2</strain>
        <tissue evidence="1">Blood</tissue>
    </source>
</reference>
<comment type="caution">
    <text evidence="1">The sequence shown here is derived from an EMBL/GenBank/DDBJ whole genome shotgun (WGS) entry which is preliminary data.</text>
</comment>
<dbReference type="Proteomes" id="UP000812440">
    <property type="component" value="Chromosome 8_10"/>
</dbReference>
<sequence length="73" mass="8060">MCVLCSTSAYVSLEHRTRHGGDLVCEADLGTGHPVPIYHHNAMISIQEDHVIGIRMFACVINLLHSATKACWE</sequence>
<keyword evidence="2" id="KW-1185">Reference proteome</keyword>
<dbReference type="AlphaFoldDB" id="A0A8T2JRS8"/>
<evidence type="ECO:0000313" key="2">
    <source>
        <dbReference type="Proteomes" id="UP000812440"/>
    </source>
</evidence>
<proteinExistence type="predicted"/>
<dbReference type="EMBL" id="JAACNH010000003">
    <property type="protein sequence ID" value="KAG8446100.1"/>
    <property type="molecule type" value="Genomic_DNA"/>
</dbReference>
<organism evidence="1 2">
    <name type="scientific">Hymenochirus boettgeri</name>
    <name type="common">Congo dwarf clawed frog</name>
    <dbReference type="NCBI Taxonomy" id="247094"/>
    <lineage>
        <taxon>Eukaryota</taxon>
        <taxon>Metazoa</taxon>
        <taxon>Chordata</taxon>
        <taxon>Craniata</taxon>
        <taxon>Vertebrata</taxon>
        <taxon>Euteleostomi</taxon>
        <taxon>Amphibia</taxon>
        <taxon>Batrachia</taxon>
        <taxon>Anura</taxon>
        <taxon>Pipoidea</taxon>
        <taxon>Pipidae</taxon>
        <taxon>Pipinae</taxon>
        <taxon>Hymenochirus</taxon>
    </lineage>
</organism>